<gene>
    <name evidence="3" type="ORF">B0T26DRAFT_676617</name>
</gene>
<dbReference type="AlphaFoldDB" id="A0AA40AMD2"/>
<evidence type="ECO:0000313" key="3">
    <source>
        <dbReference type="EMBL" id="KAK0718449.1"/>
    </source>
</evidence>
<comment type="caution">
    <text evidence="3">The sequence shown here is derived from an EMBL/GenBank/DDBJ whole genome shotgun (WGS) entry which is preliminary data.</text>
</comment>
<feature type="region of interest" description="Disordered" evidence="1">
    <location>
        <begin position="858"/>
        <end position="888"/>
    </location>
</feature>
<accession>A0AA40AMD2</accession>
<proteinExistence type="predicted"/>
<dbReference type="EMBL" id="JAUIRO010000004">
    <property type="protein sequence ID" value="KAK0718449.1"/>
    <property type="molecule type" value="Genomic_DNA"/>
</dbReference>
<keyword evidence="4" id="KW-1185">Reference proteome</keyword>
<organism evidence="3 4">
    <name type="scientific">Lasiosphaeria miniovina</name>
    <dbReference type="NCBI Taxonomy" id="1954250"/>
    <lineage>
        <taxon>Eukaryota</taxon>
        <taxon>Fungi</taxon>
        <taxon>Dikarya</taxon>
        <taxon>Ascomycota</taxon>
        <taxon>Pezizomycotina</taxon>
        <taxon>Sordariomycetes</taxon>
        <taxon>Sordariomycetidae</taxon>
        <taxon>Sordariales</taxon>
        <taxon>Lasiosphaeriaceae</taxon>
        <taxon>Lasiosphaeria</taxon>
    </lineage>
</organism>
<feature type="transmembrane region" description="Helical" evidence="2">
    <location>
        <begin position="76"/>
        <end position="101"/>
    </location>
</feature>
<evidence type="ECO:0000313" key="4">
    <source>
        <dbReference type="Proteomes" id="UP001172101"/>
    </source>
</evidence>
<keyword evidence="2" id="KW-0812">Transmembrane</keyword>
<feature type="transmembrane region" description="Helical" evidence="2">
    <location>
        <begin position="772"/>
        <end position="799"/>
    </location>
</feature>
<dbReference type="RefSeq" id="XP_060297242.1">
    <property type="nucleotide sequence ID" value="XM_060439996.1"/>
</dbReference>
<keyword evidence="2" id="KW-1133">Transmembrane helix</keyword>
<keyword evidence="2" id="KW-0472">Membrane</keyword>
<feature type="compositionally biased region" description="Basic and acidic residues" evidence="1">
    <location>
        <begin position="873"/>
        <end position="888"/>
    </location>
</feature>
<dbReference type="GeneID" id="85323266"/>
<dbReference type="Proteomes" id="UP001172101">
    <property type="component" value="Unassembled WGS sequence"/>
</dbReference>
<feature type="transmembrane region" description="Helical" evidence="2">
    <location>
        <begin position="191"/>
        <end position="213"/>
    </location>
</feature>
<protein>
    <submittedName>
        <fullName evidence="3">Uncharacterized protein</fullName>
    </submittedName>
</protein>
<evidence type="ECO:0000256" key="1">
    <source>
        <dbReference type="SAM" id="MobiDB-lite"/>
    </source>
</evidence>
<feature type="transmembrane region" description="Helical" evidence="2">
    <location>
        <begin position="121"/>
        <end position="139"/>
    </location>
</feature>
<name>A0AA40AMD2_9PEZI</name>
<sequence length="888" mass="96374">MARQLADVFRWKKRLGSAPPRDAGAVTPANAPEEKAFDPDKKQPLNFDELDHVPASPFTPGGKKVKLKRVASHRKLNAVFFIVKFHILALTVTFVLVGLYATGFVWGPPGPSQDMLSALQFAAKVHEGLIILSVSNILLHRVRYLLISQGGVPLGLITSPWQISSPLYLVSSEFWGSAMRDLTGLTHLSTLVLILVCLFISLAIGPFSAIVILPQPGIYLMQSSFPGMKDYFTARSQHYQTKGVDGVPGSFRPYNFAVNSSTGLYPTSVGPDLGMVWGFTDFDGYASWFNTSFDDIILQSLTKASTGSFGISLYDSNISTDRPCSPMNITTSTVWSCQTGNKDPITVVHKVAAVSNSTGSTNSTDTAASADSDDSGDDSNGSADYSIDMPYGSSAAKDPDEDENEYEHRKAASAAATDSSETADDSETTDDSGDGSSDDDDISMDSSDFTDTTVSISTSGTVLPFQVIARDLSDRFQWHVDTDRFIDFIYTTATFSDPSGRPVAVKQPLAAVQCREGHYARSSFGPGSIVNFVSGIYPPFNITVDEAMAAMVWGTNASAPAANATFLKYFDMQPYVSKHAVSTGIVTVAPYYDDDSGAVMAGWRAVQLCYSAARWVESEIWVTPDSDASSYMQLKSPIETLINETERVSASEIIRFDSAWMQNFSNPQFDGSRMQNVLDSNLSNYDFLAGACSTDSGCLSIAISAMMMEVLTLVQCAFTPCWSYSDDIVPFAPFNYTRQRPFAEAEATGGYVNITIDHYIAASGYSLQNGTLVILGLALLLFHALIAIGHILFIAFGGFWSSDAWGQLGELLVLALNSSAPRLLRTNSAGVRHHATWQLTASVREKVEGGVELTINSRRNRKVDEDSDMEEGASSRDSFRPKADKKYG</sequence>
<feature type="region of interest" description="Disordered" evidence="1">
    <location>
        <begin position="16"/>
        <end position="41"/>
    </location>
</feature>
<feature type="compositionally biased region" description="Acidic residues" evidence="1">
    <location>
        <begin position="421"/>
        <end position="443"/>
    </location>
</feature>
<feature type="region of interest" description="Disordered" evidence="1">
    <location>
        <begin position="356"/>
        <end position="448"/>
    </location>
</feature>
<reference evidence="3" key="1">
    <citation type="submission" date="2023-06" db="EMBL/GenBank/DDBJ databases">
        <title>Genome-scale phylogeny and comparative genomics of the fungal order Sordariales.</title>
        <authorList>
            <consortium name="Lawrence Berkeley National Laboratory"/>
            <person name="Hensen N."/>
            <person name="Bonometti L."/>
            <person name="Westerberg I."/>
            <person name="Brannstrom I.O."/>
            <person name="Guillou S."/>
            <person name="Cros-Aarteil S."/>
            <person name="Calhoun S."/>
            <person name="Haridas S."/>
            <person name="Kuo A."/>
            <person name="Mondo S."/>
            <person name="Pangilinan J."/>
            <person name="Riley R."/>
            <person name="LaButti K."/>
            <person name="Andreopoulos B."/>
            <person name="Lipzen A."/>
            <person name="Chen C."/>
            <person name="Yanf M."/>
            <person name="Daum C."/>
            <person name="Ng V."/>
            <person name="Clum A."/>
            <person name="Steindorff A."/>
            <person name="Ohm R."/>
            <person name="Martin F."/>
            <person name="Silar P."/>
            <person name="Natvig D."/>
            <person name="Lalanne C."/>
            <person name="Gautier V."/>
            <person name="Ament-velasquez S.L."/>
            <person name="Kruys A."/>
            <person name="Hutchinson M.I."/>
            <person name="Powell A.J."/>
            <person name="Barry K."/>
            <person name="Miller A.N."/>
            <person name="Grigoriev I.V."/>
            <person name="Debuchy R."/>
            <person name="Gladieux P."/>
            <person name="Thoren M.H."/>
            <person name="Johannesson H."/>
        </authorList>
    </citation>
    <scope>NUCLEOTIDE SEQUENCE</scope>
    <source>
        <strain evidence="3">SMH2392-1A</strain>
    </source>
</reference>
<feature type="compositionally biased region" description="Low complexity" evidence="1">
    <location>
        <begin position="356"/>
        <end position="370"/>
    </location>
</feature>
<evidence type="ECO:0000256" key="2">
    <source>
        <dbReference type="SAM" id="Phobius"/>
    </source>
</evidence>
<feature type="compositionally biased region" description="Basic and acidic residues" evidence="1">
    <location>
        <begin position="32"/>
        <end position="41"/>
    </location>
</feature>